<accession>A0A8J3J494</accession>
<dbReference type="AlphaFoldDB" id="A0A8J3J494"/>
<reference evidence="2" key="1">
    <citation type="submission" date="2021-01" db="EMBL/GenBank/DDBJ databases">
        <title>Whole genome shotgun sequence of Actinocatenispora rupis NBRC 107355.</title>
        <authorList>
            <person name="Komaki H."/>
            <person name="Tamura T."/>
        </authorList>
    </citation>
    <scope>NUCLEOTIDE SEQUENCE</scope>
    <source>
        <strain evidence="2">NBRC 107355</strain>
    </source>
</reference>
<dbReference type="InterPro" id="IPR010982">
    <property type="entry name" value="Lambda_DNA-bd_dom_sf"/>
</dbReference>
<dbReference type="EMBL" id="BOMB01000028">
    <property type="protein sequence ID" value="GID13913.1"/>
    <property type="molecule type" value="Genomic_DNA"/>
</dbReference>
<dbReference type="RefSeq" id="WP_203661394.1">
    <property type="nucleotide sequence ID" value="NZ_BAAAZM010000014.1"/>
</dbReference>
<dbReference type="Pfam" id="PF13560">
    <property type="entry name" value="HTH_31"/>
    <property type="match status" value="1"/>
</dbReference>
<keyword evidence="3" id="KW-1185">Reference proteome</keyword>
<dbReference type="SMART" id="SM00530">
    <property type="entry name" value="HTH_XRE"/>
    <property type="match status" value="1"/>
</dbReference>
<feature type="domain" description="HTH cro/C1-type" evidence="1">
    <location>
        <begin position="35"/>
        <end position="83"/>
    </location>
</feature>
<proteinExistence type="predicted"/>
<dbReference type="InterPro" id="IPR001387">
    <property type="entry name" value="Cro/C1-type_HTH"/>
</dbReference>
<dbReference type="GO" id="GO:0003677">
    <property type="term" value="F:DNA binding"/>
    <property type="evidence" value="ECO:0007669"/>
    <property type="project" value="InterPro"/>
</dbReference>
<evidence type="ECO:0000313" key="3">
    <source>
        <dbReference type="Proteomes" id="UP000612808"/>
    </source>
</evidence>
<gene>
    <name evidence="2" type="ORF">Aru02nite_48020</name>
</gene>
<dbReference type="Pfam" id="PF17765">
    <property type="entry name" value="MLTR_LBD"/>
    <property type="match status" value="1"/>
</dbReference>
<dbReference type="PROSITE" id="PS50943">
    <property type="entry name" value="HTH_CROC1"/>
    <property type="match status" value="1"/>
</dbReference>
<protein>
    <submittedName>
        <fullName evidence="2">Transcriptional regulator</fullName>
    </submittedName>
</protein>
<dbReference type="Proteomes" id="UP000612808">
    <property type="component" value="Unassembled WGS sequence"/>
</dbReference>
<dbReference type="PANTHER" id="PTHR35010">
    <property type="entry name" value="BLL4672 PROTEIN-RELATED"/>
    <property type="match status" value="1"/>
</dbReference>
<dbReference type="Gene3D" id="3.30.450.180">
    <property type="match status" value="1"/>
</dbReference>
<dbReference type="Gene3D" id="1.10.260.40">
    <property type="entry name" value="lambda repressor-like DNA-binding domains"/>
    <property type="match status" value="1"/>
</dbReference>
<comment type="caution">
    <text evidence="2">The sequence shown here is derived from an EMBL/GenBank/DDBJ whole genome shotgun (WGS) entry which is preliminary data.</text>
</comment>
<evidence type="ECO:0000259" key="1">
    <source>
        <dbReference type="PROSITE" id="PS50943"/>
    </source>
</evidence>
<dbReference type="InterPro" id="IPR041413">
    <property type="entry name" value="MLTR_LBD"/>
</dbReference>
<sequence length="270" mass="30276">MSGNHRELGDLLRSRRERLTPADVGLPPGIRRRTRGLRREEVAALAAISPTYYAFLEQGRDLNPSRQVLDALATALRLSAAERGHLHELAYGAPPAEPAEEVLVPGVAELVDRLDPAPAYVTGRRWDVLAANRAACLLWTDWWALPPADRNMVWWMLTAPAARDVFVEWEREASAQLARFRAAAARHRDDPSFAELVDRLRAASPEMREWWPRHDVAPLSSGSKLLHHPVLGELRLRHVVLTVADAPEQKLVTFHPESVDLPRIAALVDR</sequence>
<evidence type="ECO:0000313" key="2">
    <source>
        <dbReference type="EMBL" id="GID13913.1"/>
    </source>
</evidence>
<dbReference type="SUPFAM" id="SSF47413">
    <property type="entry name" value="lambda repressor-like DNA-binding domains"/>
    <property type="match status" value="1"/>
</dbReference>
<name>A0A8J3J494_9ACTN</name>
<dbReference type="CDD" id="cd00093">
    <property type="entry name" value="HTH_XRE"/>
    <property type="match status" value="1"/>
</dbReference>
<organism evidence="2 3">
    <name type="scientific">Actinocatenispora rupis</name>
    <dbReference type="NCBI Taxonomy" id="519421"/>
    <lineage>
        <taxon>Bacteria</taxon>
        <taxon>Bacillati</taxon>
        <taxon>Actinomycetota</taxon>
        <taxon>Actinomycetes</taxon>
        <taxon>Micromonosporales</taxon>
        <taxon>Micromonosporaceae</taxon>
        <taxon>Actinocatenispora</taxon>
    </lineage>
</organism>